<sequence length="398" mass="44108">MEDKRKKRSPKVSLPQPPPPPINPRKLAVLPASKSATFSLGLPQPPSPKNRSKFKRSIGAPGQPKEAFTPVVAPPKTTRPHREKPKAPQPAGPSKVVQSPPLQHSFLTDVSDVREMEGGLLNLLNDFHSGKLQAFGKVCSFEQLEHVREMQEKLARLHFSLDSHVEELSEDQKKGASDLNLEHLLCNVSMSQISREFRNSVSNRDASSFKPFWTLVGWEAAHSFRLDPIWVRRAWHSLAVAVRTLPLLPWMLPLWVEVPRSKQSTNGAGRSAVLHHAIQRCVDILPDESVTLTGLLQQRFHCPLKLLLELAAELRLESPLSLAELVSTGDVCNGESSLRSTCTAESGLSGSGLPRLTLALFLAALFRKRLVFLRNLPGADVVKVQVKFTVRLLVGWSV</sequence>
<reference evidence="2 3" key="1">
    <citation type="journal article" date="2018" name="G3 (Bethesda)">
        <title>A High-Quality Reference Genome for the Invasive Mosquitofish Gambusia affinis Using a Chicago Library.</title>
        <authorList>
            <person name="Hoffberg S.L."/>
            <person name="Troendle N.J."/>
            <person name="Glenn T.C."/>
            <person name="Mahmud O."/>
            <person name="Louha S."/>
            <person name="Chalopin D."/>
            <person name="Bennetzen J.L."/>
            <person name="Mauricio R."/>
        </authorList>
    </citation>
    <scope>NUCLEOTIDE SEQUENCE [LARGE SCALE GENOMIC DNA]</scope>
    <source>
        <strain evidence="2">NE01/NJP1002.9</strain>
        <tissue evidence="2">Muscle</tissue>
    </source>
</reference>
<protein>
    <recommendedName>
        <fullName evidence="4">Coiled-coil domain-containing protein 28B</fullName>
    </recommendedName>
</protein>
<evidence type="ECO:0000313" key="3">
    <source>
        <dbReference type="Proteomes" id="UP000250572"/>
    </source>
</evidence>
<gene>
    <name evidence="2" type="ORF">CCH79_00004604</name>
</gene>
<name>A0A315UZ06_GAMAF</name>
<dbReference type="PANTHER" id="PTHR13400">
    <property type="entry name" value="CHEMOKINE C-C MOTIF RECEPTOR 1"/>
    <property type="match status" value="1"/>
</dbReference>
<dbReference type="AlphaFoldDB" id="A0A315UZ06"/>
<accession>A0A315UZ06</accession>
<dbReference type="EMBL" id="NHOQ01002481">
    <property type="protein sequence ID" value="PWA16416.1"/>
    <property type="molecule type" value="Genomic_DNA"/>
</dbReference>
<evidence type="ECO:0008006" key="4">
    <source>
        <dbReference type="Google" id="ProtNLM"/>
    </source>
</evidence>
<feature type="compositionally biased region" description="Basic residues" evidence="1">
    <location>
        <begin position="1"/>
        <end position="10"/>
    </location>
</feature>
<evidence type="ECO:0000256" key="1">
    <source>
        <dbReference type="SAM" id="MobiDB-lite"/>
    </source>
</evidence>
<dbReference type="InterPro" id="IPR025271">
    <property type="entry name" value="CCDC28"/>
</dbReference>
<dbReference type="Pfam" id="PF13270">
    <property type="entry name" value="CCDC28"/>
    <property type="match status" value="1"/>
</dbReference>
<feature type="region of interest" description="Disordered" evidence="1">
    <location>
        <begin position="1"/>
        <end position="100"/>
    </location>
</feature>
<evidence type="ECO:0000313" key="2">
    <source>
        <dbReference type="EMBL" id="PWA16416.1"/>
    </source>
</evidence>
<keyword evidence="3" id="KW-1185">Reference proteome</keyword>
<organism evidence="2 3">
    <name type="scientific">Gambusia affinis</name>
    <name type="common">Western mosquitofish</name>
    <name type="synonym">Heterandria affinis</name>
    <dbReference type="NCBI Taxonomy" id="33528"/>
    <lineage>
        <taxon>Eukaryota</taxon>
        <taxon>Metazoa</taxon>
        <taxon>Chordata</taxon>
        <taxon>Craniata</taxon>
        <taxon>Vertebrata</taxon>
        <taxon>Euteleostomi</taxon>
        <taxon>Actinopterygii</taxon>
        <taxon>Neopterygii</taxon>
        <taxon>Teleostei</taxon>
        <taxon>Neoteleostei</taxon>
        <taxon>Acanthomorphata</taxon>
        <taxon>Ovalentaria</taxon>
        <taxon>Atherinomorphae</taxon>
        <taxon>Cyprinodontiformes</taxon>
        <taxon>Poeciliidae</taxon>
        <taxon>Poeciliinae</taxon>
        <taxon>Gambusia</taxon>
    </lineage>
</organism>
<proteinExistence type="predicted"/>
<dbReference type="PANTHER" id="PTHR13400:SF2">
    <property type="entry name" value="COILED-COIL DOMAIN-CONTAINING PROTEIN 28B"/>
    <property type="match status" value="1"/>
</dbReference>
<dbReference type="STRING" id="33528.ENSGAFP00000026080"/>
<dbReference type="Proteomes" id="UP000250572">
    <property type="component" value="Unassembled WGS sequence"/>
</dbReference>
<comment type="caution">
    <text evidence="2">The sequence shown here is derived from an EMBL/GenBank/DDBJ whole genome shotgun (WGS) entry which is preliminary data.</text>
</comment>